<keyword evidence="3 7" id="KW-0819">tRNA processing</keyword>
<dbReference type="EMBL" id="CP144090">
    <property type="protein sequence ID" value="WWD09111.1"/>
    <property type="molecule type" value="Genomic_DNA"/>
</dbReference>
<comment type="subunit">
    <text evidence="7">Homodimer.</text>
</comment>
<keyword evidence="7" id="KW-0496">Mitochondrion</keyword>
<keyword evidence="2 7" id="KW-0808">Transferase</keyword>
<comment type="similarity">
    <text evidence="7">Belongs to the KAE1 / TsaD family.</text>
</comment>
<dbReference type="InterPro" id="IPR017861">
    <property type="entry name" value="KAE1/TsaD"/>
</dbReference>
<dbReference type="Pfam" id="PF00814">
    <property type="entry name" value="TsaD"/>
    <property type="match status" value="1"/>
</dbReference>
<name>A0AAX4KRP0_9TREE</name>
<dbReference type="GO" id="GO:0005739">
    <property type="term" value="C:mitochondrion"/>
    <property type="evidence" value="ECO:0007669"/>
    <property type="project" value="UniProtKB-SubCell"/>
</dbReference>
<evidence type="ECO:0000256" key="1">
    <source>
        <dbReference type="ARBA" id="ARBA00012156"/>
    </source>
</evidence>
<evidence type="ECO:0000256" key="5">
    <source>
        <dbReference type="ARBA" id="ARBA00023315"/>
    </source>
</evidence>
<dbReference type="GO" id="GO:0072670">
    <property type="term" value="P:mitochondrial tRNA threonylcarbamoyladenosine modification"/>
    <property type="evidence" value="ECO:0007669"/>
    <property type="project" value="TreeGrafter"/>
</dbReference>
<keyword evidence="5 7" id="KW-0012">Acyltransferase</keyword>
<dbReference type="AlphaFoldDB" id="A0AAX4KRP0"/>
<dbReference type="Proteomes" id="UP001358614">
    <property type="component" value="Chromosome 2"/>
</dbReference>
<reference evidence="9 10" key="1">
    <citation type="submission" date="2024-01" db="EMBL/GenBank/DDBJ databases">
        <title>Comparative genomics of Cryptococcus and Kwoniella reveals pathogenesis evolution and contrasting modes of karyotype evolution via chromosome fusion or intercentromeric recombination.</title>
        <authorList>
            <person name="Coelho M.A."/>
            <person name="David-Palma M."/>
            <person name="Shea T."/>
            <person name="Bowers K."/>
            <person name="McGinley-Smith S."/>
            <person name="Mohammad A.W."/>
            <person name="Gnirke A."/>
            <person name="Yurkov A.M."/>
            <person name="Nowrousian M."/>
            <person name="Sun S."/>
            <person name="Cuomo C.A."/>
            <person name="Heitman J."/>
        </authorList>
    </citation>
    <scope>NUCLEOTIDE SEQUENCE [LARGE SCALE GENOMIC DNA]</scope>
    <source>
        <strain evidence="9 10">PYCC6329</strain>
    </source>
</reference>
<dbReference type="RefSeq" id="XP_066087078.1">
    <property type="nucleotide sequence ID" value="XM_066230981.1"/>
</dbReference>
<gene>
    <name evidence="9" type="ORF">V865_007232</name>
</gene>
<dbReference type="GO" id="GO:0046872">
    <property type="term" value="F:metal ion binding"/>
    <property type="evidence" value="ECO:0007669"/>
    <property type="project" value="UniProtKB-KW"/>
</dbReference>
<evidence type="ECO:0000313" key="9">
    <source>
        <dbReference type="EMBL" id="WWD09111.1"/>
    </source>
</evidence>
<organism evidence="9 10">
    <name type="scientific">Kwoniella europaea PYCC6329</name>
    <dbReference type="NCBI Taxonomy" id="1423913"/>
    <lineage>
        <taxon>Eukaryota</taxon>
        <taxon>Fungi</taxon>
        <taxon>Dikarya</taxon>
        <taxon>Basidiomycota</taxon>
        <taxon>Agaricomycotina</taxon>
        <taxon>Tremellomycetes</taxon>
        <taxon>Tremellales</taxon>
        <taxon>Cryptococcaceae</taxon>
        <taxon>Kwoniella</taxon>
    </lineage>
</organism>
<dbReference type="PANTHER" id="PTHR11735">
    <property type="entry name" value="TRNA N6-ADENOSINE THREONYLCARBAMOYLTRANSFERASE"/>
    <property type="match status" value="1"/>
</dbReference>
<dbReference type="InterPro" id="IPR022450">
    <property type="entry name" value="TsaD"/>
</dbReference>
<dbReference type="GeneID" id="91106033"/>
<feature type="domain" description="Gcp-like" evidence="8">
    <location>
        <begin position="62"/>
        <end position="374"/>
    </location>
</feature>
<protein>
    <recommendedName>
        <fullName evidence="1">N(6)-L-threonylcarbamoyladenine synthase</fullName>
        <ecNumber evidence="1">2.3.1.234</ecNumber>
    </recommendedName>
</protein>
<dbReference type="HAMAP" id="MF_01445">
    <property type="entry name" value="TsaD"/>
    <property type="match status" value="1"/>
</dbReference>
<dbReference type="Gene3D" id="3.30.420.40">
    <property type="match status" value="2"/>
</dbReference>
<evidence type="ECO:0000256" key="4">
    <source>
        <dbReference type="ARBA" id="ARBA00022723"/>
    </source>
</evidence>
<comment type="subcellular location">
    <subcellularLocation>
        <location evidence="7">Mitochondrion</location>
    </subcellularLocation>
</comment>
<evidence type="ECO:0000256" key="3">
    <source>
        <dbReference type="ARBA" id="ARBA00022694"/>
    </source>
</evidence>
<keyword evidence="4 7" id="KW-0479">Metal-binding</keyword>
<dbReference type="PANTHER" id="PTHR11735:SF6">
    <property type="entry name" value="TRNA N6-ADENOSINE THREONYLCARBAMOYLTRANSFERASE, MITOCHONDRIAL"/>
    <property type="match status" value="1"/>
</dbReference>
<evidence type="ECO:0000313" key="10">
    <source>
        <dbReference type="Proteomes" id="UP001358614"/>
    </source>
</evidence>
<keyword evidence="10" id="KW-1185">Reference proteome</keyword>
<dbReference type="NCBIfam" id="TIGR00329">
    <property type="entry name" value="gcp_kae1"/>
    <property type="match status" value="1"/>
</dbReference>
<dbReference type="InterPro" id="IPR000905">
    <property type="entry name" value="Gcp-like_dom"/>
</dbReference>
<evidence type="ECO:0000256" key="2">
    <source>
        <dbReference type="ARBA" id="ARBA00022679"/>
    </source>
</evidence>
<dbReference type="SUPFAM" id="SSF53067">
    <property type="entry name" value="Actin-like ATPase domain"/>
    <property type="match status" value="1"/>
</dbReference>
<dbReference type="GO" id="GO:0061711">
    <property type="term" value="F:tRNA N(6)-L-threonylcarbamoyladenine synthase activity"/>
    <property type="evidence" value="ECO:0007669"/>
    <property type="project" value="UniProtKB-EC"/>
</dbReference>
<dbReference type="PRINTS" id="PR00789">
    <property type="entry name" value="OSIALOPTASE"/>
</dbReference>
<comment type="function">
    <text evidence="7">Required for the formation of a threonylcarbamoyl group on adenosine at position 37 (t(6)A37) in mitochondrial tRNAs that read codons beginning with adenine. Probably involved in the transfer of the threonylcarbamoyl moiety of threonylcarbamoyl-AMP (TC-AMP) to the N6 group of A37. Involved in mitochondrial genome maintenance.</text>
</comment>
<accession>A0AAX4KRP0</accession>
<evidence type="ECO:0000256" key="6">
    <source>
        <dbReference type="ARBA" id="ARBA00048117"/>
    </source>
</evidence>
<dbReference type="InterPro" id="IPR043129">
    <property type="entry name" value="ATPase_NBD"/>
</dbReference>
<comment type="catalytic activity">
    <reaction evidence="6 7">
        <text>L-threonylcarbamoyladenylate + adenosine(37) in tRNA = N(6)-L-threonylcarbamoyladenosine(37) in tRNA + AMP + H(+)</text>
        <dbReference type="Rhea" id="RHEA:37059"/>
        <dbReference type="Rhea" id="RHEA-COMP:10162"/>
        <dbReference type="Rhea" id="RHEA-COMP:10163"/>
        <dbReference type="ChEBI" id="CHEBI:15378"/>
        <dbReference type="ChEBI" id="CHEBI:73682"/>
        <dbReference type="ChEBI" id="CHEBI:74411"/>
        <dbReference type="ChEBI" id="CHEBI:74418"/>
        <dbReference type="ChEBI" id="CHEBI:456215"/>
        <dbReference type="EC" id="2.3.1.234"/>
    </reaction>
</comment>
<evidence type="ECO:0000256" key="7">
    <source>
        <dbReference type="HAMAP-Rule" id="MF_03179"/>
    </source>
</evidence>
<comment type="cofactor">
    <cofactor evidence="7">
        <name>a divalent metal cation</name>
        <dbReference type="ChEBI" id="CHEBI:60240"/>
    </cofactor>
    <text evidence="7">Binds 1 divalent metal cation per subunit.</text>
</comment>
<evidence type="ECO:0000259" key="8">
    <source>
        <dbReference type="Pfam" id="PF00814"/>
    </source>
</evidence>
<dbReference type="EC" id="2.3.1.234" evidence="1"/>
<proteinExistence type="inferred from homology"/>
<dbReference type="KEGG" id="ker:91106033"/>
<sequence length="414" mass="44798">MKIPVRPSLFPSLVLSPIRPIFNRFSSSSSSSYSTSTKSLLVLGIESSADDSSASIVSSNRQILSLVTISQHSENSLYGGIHPLVAQSSHNKNIPLAIERCLRQSGKNIGDIDAIAYTRGPGMRGCLTIGEMAAKGLAAGLGKMLVGVHHMQAHALTPLLTEPNPPGFPFLILLVSGGHTQLVLAESQDKFKILLDTLDSKIGDVFEKAARLIQLPTSPTESPGAILESYASSPPLPPYDLSPLALLPIPLSTNDTRDKAAFSFAGILSSLQRRIPPDAVLNENDRKEYSRLFQVAAVGHLVFKLKQTIVGLSHGGIGGLGGLVISGGVASNLYLRQKLQEMLSEIQREREENTMELYYPPISLCTDNAAMIAWTAILRIQNEKGFVSDPYDLPIKPKWSLEDLYDDVESKSLM</sequence>